<dbReference type="Proteomes" id="UP000252038">
    <property type="component" value="Chromosome"/>
</dbReference>
<dbReference type="RefSeq" id="WP_114072862.1">
    <property type="nucleotide sequence ID" value="NZ_CP029554.1"/>
</dbReference>
<reference evidence="2 3" key="1">
    <citation type="submission" date="2018-05" db="EMBL/GenBank/DDBJ databases">
        <title>Genome sequencing, assembly and analysis of the novel insecticidal bacterium, Chromobacterium phragmitis.</title>
        <authorList>
            <person name="Sparks M.E."/>
            <person name="Blackburn M.B."/>
            <person name="Gundersen-Rindal D.E."/>
        </authorList>
    </citation>
    <scope>NUCLEOTIDE SEQUENCE [LARGE SCALE GENOMIC DNA]</scope>
    <source>
        <strain evidence="2">IIBBL 274-1</strain>
    </source>
</reference>
<dbReference type="AlphaFoldDB" id="A0A344UFG2"/>
<evidence type="ECO:0000313" key="3">
    <source>
        <dbReference type="Proteomes" id="UP000252038"/>
    </source>
</evidence>
<protein>
    <submittedName>
        <fullName evidence="2">Uncharacterized protein</fullName>
    </submittedName>
</protein>
<evidence type="ECO:0000256" key="1">
    <source>
        <dbReference type="SAM" id="MobiDB-lite"/>
    </source>
</evidence>
<sequence length="72" mass="7678">MKYLYSGPVSGVSLSDGQEVMLFPGNVVELPENHEYTQTLLALQYLAPAQEPAAPAKPARASVEDKSSEKGA</sequence>
<organism evidence="2 3">
    <name type="scientific">Chromobacterium phragmitis</name>
    <dbReference type="NCBI Taxonomy" id="2202141"/>
    <lineage>
        <taxon>Bacteria</taxon>
        <taxon>Pseudomonadati</taxon>
        <taxon>Pseudomonadota</taxon>
        <taxon>Betaproteobacteria</taxon>
        <taxon>Neisseriales</taxon>
        <taxon>Chromobacteriaceae</taxon>
        <taxon>Chromobacterium</taxon>
    </lineage>
</organism>
<accession>A0A344UFG2</accession>
<dbReference type="EMBL" id="CP029554">
    <property type="protein sequence ID" value="AXE34010.1"/>
    <property type="molecule type" value="Genomic_DNA"/>
</dbReference>
<name>A0A344UFG2_9NEIS</name>
<evidence type="ECO:0000313" key="2">
    <source>
        <dbReference type="EMBL" id="AXE34010.1"/>
    </source>
</evidence>
<feature type="compositionally biased region" description="Basic and acidic residues" evidence="1">
    <location>
        <begin position="62"/>
        <end position="72"/>
    </location>
</feature>
<proteinExistence type="predicted"/>
<feature type="region of interest" description="Disordered" evidence="1">
    <location>
        <begin position="53"/>
        <end position="72"/>
    </location>
</feature>
<gene>
    <name evidence="2" type="ORF">DK843_06675</name>
</gene>
<dbReference type="KEGG" id="chrb:DK843_06675"/>